<dbReference type="Proteomes" id="UP000749293">
    <property type="component" value="Unassembled WGS sequence"/>
</dbReference>
<feature type="compositionally biased region" description="Basic and acidic residues" evidence="1">
    <location>
        <begin position="223"/>
        <end position="234"/>
    </location>
</feature>
<evidence type="ECO:0000313" key="3">
    <source>
        <dbReference type="EMBL" id="KAF4125603.1"/>
    </source>
</evidence>
<dbReference type="GeneID" id="55967077"/>
<feature type="region of interest" description="Disordered" evidence="1">
    <location>
        <begin position="497"/>
        <end position="516"/>
    </location>
</feature>
<keyword evidence="2" id="KW-0812">Transmembrane</keyword>
<accession>A0A9P4YYU6</accession>
<feature type="compositionally biased region" description="Pro residues" evidence="1">
    <location>
        <begin position="307"/>
        <end position="316"/>
    </location>
</feature>
<reference evidence="3" key="1">
    <citation type="submission" date="2020-03" db="EMBL/GenBank/DDBJ databases">
        <title>Site-based positive gene gene selection in Geosmithia morbida across the United States reveals a broad range of putative effectors and factors for local host and environmental adapation.</title>
        <authorList>
            <person name="Onufrak A."/>
            <person name="Murdoch R.W."/>
            <person name="Gazis R."/>
            <person name="Huff M."/>
            <person name="Staton M."/>
            <person name="Klingeman W."/>
            <person name="Hadziabdic D."/>
        </authorList>
    </citation>
    <scope>NUCLEOTIDE SEQUENCE</scope>
    <source>
        <strain evidence="3">1262</strain>
    </source>
</reference>
<feature type="compositionally biased region" description="Polar residues" evidence="1">
    <location>
        <begin position="272"/>
        <end position="285"/>
    </location>
</feature>
<sequence>MLRPSRESHPVSRREFDPLGVDTPSPEDGPSLSADALRNPDHLPAQIGGIVGAYALSLVLVAIALLLLSKKRRRHIEAGYDDVDFIDFYKPKVIHGYPLETIRPPLERPELSHQLHHQAPSLTPAYSRPNLSQLVLPPQQYEPAPGHDHVPYVYPSSYSPVAPLGINPLVDQNVVAADHAMAQQQLEDMYRHVMEHEEAKQRGIDPDTPIYATGPSRQSSSDRLTKPPKKEKFKPANLNLSSAKGDRTSGSKTASFLSALRSPMKKSVKGANISSPIMTPQSSTFPRDRDAENWSGAGAIPPRHYAPAPPPPPPASPGRLSMGAVVQPRAGGSMQPTPDQSPESLMSIDERIGSQLDMRQARAAASHPAEGDPDSATTETSQSPLVGLPQSPKPGATFPSLPLSPKPGASFPRSNAPSAVRTGGSLPLRAYEPSLASPSAVQQTTKQTVFERKGPLSPLGTARTPGTSVPYSPYQPMTAVMPITPSLVTKQDRKRMKKMMPKTPTVEMVQSSDEMW</sequence>
<organism evidence="3 4">
    <name type="scientific">Geosmithia morbida</name>
    <dbReference type="NCBI Taxonomy" id="1094350"/>
    <lineage>
        <taxon>Eukaryota</taxon>
        <taxon>Fungi</taxon>
        <taxon>Dikarya</taxon>
        <taxon>Ascomycota</taxon>
        <taxon>Pezizomycotina</taxon>
        <taxon>Sordariomycetes</taxon>
        <taxon>Hypocreomycetidae</taxon>
        <taxon>Hypocreales</taxon>
        <taxon>Bionectriaceae</taxon>
        <taxon>Geosmithia</taxon>
    </lineage>
</organism>
<evidence type="ECO:0000313" key="4">
    <source>
        <dbReference type="Proteomes" id="UP000749293"/>
    </source>
</evidence>
<gene>
    <name evidence="3" type="ORF">GMORB2_0847</name>
</gene>
<name>A0A9P4YYU6_9HYPO</name>
<feature type="region of interest" description="Disordered" evidence="1">
    <location>
        <begin position="358"/>
        <end position="440"/>
    </location>
</feature>
<feature type="compositionally biased region" description="Polar residues" evidence="1">
    <location>
        <begin position="375"/>
        <end position="384"/>
    </location>
</feature>
<evidence type="ECO:0000256" key="1">
    <source>
        <dbReference type="SAM" id="MobiDB-lite"/>
    </source>
</evidence>
<dbReference type="RefSeq" id="XP_035324255.1">
    <property type="nucleotide sequence ID" value="XM_035462831.1"/>
</dbReference>
<keyword evidence="2" id="KW-1133">Transmembrane helix</keyword>
<proteinExistence type="predicted"/>
<evidence type="ECO:0000256" key="2">
    <source>
        <dbReference type="SAM" id="Phobius"/>
    </source>
</evidence>
<feature type="region of interest" description="Disordered" evidence="1">
    <location>
        <begin position="1"/>
        <end position="37"/>
    </location>
</feature>
<dbReference type="AlphaFoldDB" id="A0A9P4YYU6"/>
<comment type="caution">
    <text evidence="3">The sequence shown here is derived from an EMBL/GenBank/DDBJ whole genome shotgun (WGS) entry which is preliminary data.</text>
</comment>
<feature type="compositionally biased region" description="Basic and acidic residues" evidence="1">
    <location>
        <begin position="1"/>
        <end position="17"/>
    </location>
</feature>
<keyword evidence="4" id="KW-1185">Reference proteome</keyword>
<keyword evidence="2" id="KW-0472">Membrane</keyword>
<protein>
    <submittedName>
        <fullName evidence="3">Conserved hypothetical, protein</fullName>
    </submittedName>
</protein>
<feature type="transmembrane region" description="Helical" evidence="2">
    <location>
        <begin position="47"/>
        <end position="68"/>
    </location>
</feature>
<dbReference type="OrthoDB" id="4524805at2759"/>
<dbReference type="EMBL" id="JAANYQ010000002">
    <property type="protein sequence ID" value="KAF4125603.1"/>
    <property type="molecule type" value="Genomic_DNA"/>
</dbReference>
<feature type="region of interest" description="Disordered" evidence="1">
    <location>
        <begin position="197"/>
        <end position="252"/>
    </location>
</feature>
<feature type="region of interest" description="Disordered" evidence="1">
    <location>
        <begin position="267"/>
        <end position="323"/>
    </location>
</feature>